<comment type="similarity">
    <text evidence="10">In the C-terminal section; belongs to the DAO family.</text>
</comment>
<feature type="region of interest" description="FAD-dependent cmnm(5)s(2)U34 oxidoreductase" evidence="10">
    <location>
        <begin position="259"/>
        <end position="627"/>
    </location>
</feature>
<comment type="cofactor">
    <cofactor evidence="10">
        <name>FAD</name>
        <dbReference type="ChEBI" id="CHEBI:57692"/>
    </cofactor>
</comment>
<evidence type="ECO:0000256" key="1">
    <source>
        <dbReference type="ARBA" id="ARBA00022490"/>
    </source>
</evidence>
<feature type="domain" description="MnmC-like methyltransferase" evidence="12">
    <location>
        <begin position="117"/>
        <end position="239"/>
    </location>
</feature>
<dbReference type="InterPro" id="IPR006076">
    <property type="entry name" value="FAD-dep_OxRdtase"/>
</dbReference>
<keyword evidence="6 10" id="KW-0819">tRNA processing</keyword>
<dbReference type="Gene3D" id="3.30.9.10">
    <property type="entry name" value="D-Amino Acid Oxidase, subunit A, domain 2"/>
    <property type="match status" value="1"/>
</dbReference>
<reference evidence="13 14" key="1">
    <citation type="submission" date="2024-09" db="EMBL/GenBank/DDBJ databases">
        <authorList>
            <person name="Sun Q."/>
            <person name="Mori K."/>
        </authorList>
    </citation>
    <scope>NUCLEOTIDE SEQUENCE [LARGE SCALE GENOMIC DNA]</scope>
    <source>
        <strain evidence="13 14">KCTC 23315</strain>
    </source>
</reference>
<keyword evidence="14" id="KW-1185">Reference proteome</keyword>
<dbReference type="Gene3D" id="3.50.50.60">
    <property type="entry name" value="FAD/NAD(P)-binding domain"/>
    <property type="match status" value="1"/>
</dbReference>
<keyword evidence="1 10" id="KW-0963">Cytoplasm</keyword>
<gene>
    <name evidence="10 13" type="primary">mnmC</name>
    <name evidence="13" type="ORF">ACFFJP_18980</name>
</gene>
<dbReference type="InterPro" id="IPR023032">
    <property type="entry name" value="tRNA_MAMT_biosynth_bifunc_MnmC"/>
</dbReference>
<keyword evidence="2 10" id="KW-0489">Methyltransferase</keyword>
<comment type="catalytic activity">
    <reaction evidence="10">
        <text>5-aminomethyl-2-thiouridine(34) in tRNA + S-adenosyl-L-methionine = 5-methylaminomethyl-2-thiouridine(34) in tRNA + S-adenosyl-L-homocysteine + H(+)</text>
        <dbReference type="Rhea" id="RHEA:19569"/>
        <dbReference type="Rhea" id="RHEA-COMP:10195"/>
        <dbReference type="Rhea" id="RHEA-COMP:10197"/>
        <dbReference type="ChEBI" id="CHEBI:15378"/>
        <dbReference type="ChEBI" id="CHEBI:57856"/>
        <dbReference type="ChEBI" id="CHEBI:59789"/>
        <dbReference type="ChEBI" id="CHEBI:74454"/>
        <dbReference type="ChEBI" id="CHEBI:74455"/>
        <dbReference type="EC" id="2.1.1.61"/>
    </reaction>
</comment>
<sequence>MSQIQPATLRYNEQGTPVSNVFDDVYFSNESGLDETQFVFLHNNQLPERWQQLPKRCFHVIETGFGTGLNFLVCWQAFRQFRAAHPQARCQQLHFSTFEKFPLTLHDLTQALTAWPTLRELVAELLAQYPRPFAGCHRLQFDQGAVTLDLWLGDIKDNLPALPLANQADAWFLDGFAPSKNPDMWQDSLFSGMARLSGPGTTVATFTSAGIVRRGLQSAGFLVKKVKGFGRKREMAVGVIAAENPIPTLTACDDAIILVGGGIAAIFTALALVQRGRKVRLLCKDDTVAQGASHNRQGALYPQLQTSFSPVSRFHASAYSFACRRYRELLRSFDFPQQFCGVLTLACTEALALRQTKIQQESAWPVGFFQALDAQACSDVAGLSLPYGGLFYPDGGWIAPQRFCQAALAWLLQQPQFSFNPGTEVLALHHTAERWMLDTSTGNLSCSQLVLCNGVDLPQFAPTRHLPLNQVRGQVSHVSAPQMTTLRTVICHQGYITPADTAEYATEHCVGATFDRMSRDTVNTATDDVANLALVNTVLQQPAWFADASVQSAKTGLRATVPDHLPIAGEVAKGLYVLGGLGARGLLFAPLLAEQLAADLCQQPLPLQEDLQQLVSAVRFDKLRVAP</sequence>
<dbReference type="InterPro" id="IPR008471">
    <property type="entry name" value="MnmC-like_methylTransf"/>
</dbReference>
<dbReference type="NCBIfam" id="NF033855">
    <property type="entry name" value="tRNA_MNMC2"/>
    <property type="match status" value="1"/>
</dbReference>
<comment type="subcellular location">
    <subcellularLocation>
        <location evidence="10">Cytoplasm</location>
    </subcellularLocation>
</comment>
<dbReference type="PANTHER" id="PTHR13847">
    <property type="entry name" value="SARCOSINE DEHYDROGENASE-RELATED"/>
    <property type="match status" value="1"/>
</dbReference>
<keyword evidence="4 10" id="KW-0808">Transferase</keyword>
<evidence type="ECO:0000256" key="4">
    <source>
        <dbReference type="ARBA" id="ARBA00022679"/>
    </source>
</evidence>
<dbReference type="Proteomes" id="UP001589813">
    <property type="component" value="Unassembled WGS sequence"/>
</dbReference>
<evidence type="ECO:0000256" key="8">
    <source>
        <dbReference type="ARBA" id="ARBA00023002"/>
    </source>
</evidence>
<dbReference type="InterPro" id="IPR047785">
    <property type="entry name" value="tRNA_MNMC2"/>
</dbReference>
<keyword evidence="5 10" id="KW-0949">S-adenosyl-L-methionine</keyword>
<keyword evidence="8 10" id="KW-0560">Oxidoreductase</keyword>
<evidence type="ECO:0000259" key="12">
    <source>
        <dbReference type="Pfam" id="PF05430"/>
    </source>
</evidence>
<dbReference type="EC" id="1.5.-.-" evidence="10"/>
<protein>
    <recommendedName>
        <fullName evidence="10">tRNA 5-methylaminomethyl-2-thiouridine biosynthesis bifunctional protein MnmC</fullName>
        <shortName evidence="10">tRNA mnm(5)s(2)U biosynthesis bifunctional protein</shortName>
    </recommendedName>
    <domain>
        <recommendedName>
            <fullName evidence="10">tRNA (mnm(5)s(2)U34)-methyltransferase</fullName>
            <ecNumber evidence="10">2.1.1.61</ecNumber>
        </recommendedName>
    </domain>
    <domain>
        <recommendedName>
            <fullName evidence="10">FAD-dependent cmnm(5)s(2)U34 oxidoreductase</fullName>
            <ecNumber evidence="10">1.5.-.-</ecNumber>
        </recommendedName>
    </domain>
</protein>
<dbReference type="InterPro" id="IPR036188">
    <property type="entry name" value="FAD/NAD-bd_sf"/>
</dbReference>
<keyword evidence="9 10" id="KW-0511">Multifunctional enzyme</keyword>
<evidence type="ECO:0000256" key="5">
    <source>
        <dbReference type="ARBA" id="ARBA00022691"/>
    </source>
</evidence>
<dbReference type="EMBL" id="JBHLXP010000005">
    <property type="protein sequence ID" value="MFC0050380.1"/>
    <property type="molecule type" value="Genomic_DNA"/>
</dbReference>
<organism evidence="13 14">
    <name type="scientific">Rheinheimera tilapiae</name>
    <dbReference type="NCBI Taxonomy" id="875043"/>
    <lineage>
        <taxon>Bacteria</taxon>
        <taxon>Pseudomonadati</taxon>
        <taxon>Pseudomonadota</taxon>
        <taxon>Gammaproteobacteria</taxon>
        <taxon>Chromatiales</taxon>
        <taxon>Chromatiaceae</taxon>
        <taxon>Rheinheimera</taxon>
    </lineage>
</organism>
<evidence type="ECO:0000256" key="9">
    <source>
        <dbReference type="ARBA" id="ARBA00023268"/>
    </source>
</evidence>
<dbReference type="Gene3D" id="3.40.50.150">
    <property type="entry name" value="Vaccinia Virus protein VP39"/>
    <property type="match status" value="1"/>
</dbReference>
<dbReference type="RefSeq" id="WP_377248046.1">
    <property type="nucleotide sequence ID" value="NZ_JBHLXP010000005.1"/>
</dbReference>
<dbReference type="Pfam" id="PF01266">
    <property type="entry name" value="DAO"/>
    <property type="match status" value="1"/>
</dbReference>
<proteinExistence type="inferred from homology"/>
<accession>A0ABV6BLM5</accession>
<comment type="caution">
    <text evidence="13">The sequence shown here is derived from an EMBL/GenBank/DDBJ whole genome shotgun (WGS) entry which is preliminary data.</text>
</comment>
<evidence type="ECO:0000256" key="10">
    <source>
        <dbReference type="HAMAP-Rule" id="MF_01102"/>
    </source>
</evidence>
<dbReference type="SUPFAM" id="SSF51905">
    <property type="entry name" value="FAD/NAD(P)-binding domain"/>
    <property type="match status" value="1"/>
</dbReference>
<dbReference type="InterPro" id="IPR029063">
    <property type="entry name" value="SAM-dependent_MTases_sf"/>
</dbReference>
<keyword evidence="3 10" id="KW-0285">Flavoprotein</keyword>
<dbReference type="NCBIfam" id="NF002481">
    <property type="entry name" value="PRK01747.1-2"/>
    <property type="match status" value="1"/>
</dbReference>
<dbReference type="NCBIfam" id="TIGR03197">
    <property type="entry name" value="MnmC_Cterm"/>
    <property type="match status" value="1"/>
</dbReference>
<dbReference type="EC" id="2.1.1.61" evidence="10"/>
<comment type="similarity">
    <text evidence="10">In the N-terminal section; belongs to the methyltransferase superfamily. tRNA (mnm(5)s(2)U34)-methyltransferase family.</text>
</comment>
<dbReference type="HAMAP" id="MF_01102">
    <property type="entry name" value="MnmC"/>
    <property type="match status" value="1"/>
</dbReference>
<comment type="function">
    <text evidence="10">Catalyzes the last two steps in the biosynthesis of 5-methylaminomethyl-2-thiouridine (mnm(5)s(2)U) at the wobble position (U34) in tRNA. Catalyzes the FAD-dependent demodification of cmnm(5)s(2)U34 to nm(5)s(2)U34, followed by the transfer of a methyl group from S-adenosyl-L-methionine to nm(5)s(2)U34, to form mnm(5)s(2)U34.</text>
</comment>
<feature type="domain" description="FAD dependent oxidoreductase" evidence="11">
    <location>
        <begin position="256"/>
        <end position="597"/>
    </location>
</feature>
<evidence type="ECO:0000313" key="13">
    <source>
        <dbReference type="EMBL" id="MFC0050380.1"/>
    </source>
</evidence>
<evidence type="ECO:0000313" key="14">
    <source>
        <dbReference type="Proteomes" id="UP001589813"/>
    </source>
</evidence>
<dbReference type="Pfam" id="PF05430">
    <property type="entry name" value="Methyltransf_30"/>
    <property type="match status" value="1"/>
</dbReference>
<name>A0ABV6BLM5_9GAMM</name>
<keyword evidence="7 10" id="KW-0274">FAD</keyword>
<evidence type="ECO:0000256" key="6">
    <source>
        <dbReference type="ARBA" id="ARBA00022694"/>
    </source>
</evidence>
<evidence type="ECO:0000256" key="2">
    <source>
        <dbReference type="ARBA" id="ARBA00022603"/>
    </source>
</evidence>
<feature type="region of interest" description="tRNA (mnm(5)s(2)U34)-methyltransferase" evidence="10">
    <location>
        <begin position="1"/>
        <end position="241"/>
    </location>
</feature>
<evidence type="ECO:0000256" key="3">
    <source>
        <dbReference type="ARBA" id="ARBA00022630"/>
    </source>
</evidence>
<dbReference type="PANTHER" id="PTHR13847:SF283">
    <property type="entry name" value="TRNA 5-METHYLAMINOMETHYL-2-THIOURIDINE BIOSYNTHESIS BIFUNCTIONAL PROTEIN MNMC"/>
    <property type="match status" value="1"/>
</dbReference>
<dbReference type="InterPro" id="IPR017610">
    <property type="entry name" value="tRNA_S-uridine_synth_MnmC_C"/>
</dbReference>
<evidence type="ECO:0000259" key="11">
    <source>
        <dbReference type="Pfam" id="PF01266"/>
    </source>
</evidence>
<evidence type="ECO:0000256" key="7">
    <source>
        <dbReference type="ARBA" id="ARBA00022827"/>
    </source>
</evidence>